<comment type="caution">
    <text evidence="1">The sequence shown here is derived from an EMBL/GenBank/DDBJ whole genome shotgun (WGS) entry which is preliminary data.</text>
</comment>
<reference evidence="1 2" key="1">
    <citation type="journal article" date="2023" name="Science">
        <title>Complex scaffold remodeling in plant triterpene biosynthesis.</title>
        <authorList>
            <person name="De La Pena R."/>
            <person name="Hodgson H."/>
            <person name="Liu J.C."/>
            <person name="Stephenson M.J."/>
            <person name="Martin A.C."/>
            <person name="Owen C."/>
            <person name="Harkess A."/>
            <person name="Leebens-Mack J."/>
            <person name="Jimenez L.E."/>
            <person name="Osbourn A."/>
            <person name="Sattely E.S."/>
        </authorList>
    </citation>
    <scope>NUCLEOTIDE SEQUENCE [LARGE SCALE GENOMIC DNA]</scope>
    <source>
        <strain evidence="2">cv. JPN11</strain>
        <tissue evidence="1">Leaf</tissue>
    </source>
</reference>
<dbReference type="EMBL" id="CM051396">
    <property type="protein sequence ID" value="KAJ4723029.1"/>
    <property type="molecule type" value="Genomic_DNA"/>
</dbReference>
<keyword evidence="2" id="KW-1185">Reference proteome</keyword>
<evidence type="ECO:0000313" key="2">
    <source>
        <dbReference type="Proteomes" id="UP001164539"/>
    </source>
</evidence>
<organism evidence="1 2">
    <name type="scientific">Melia azedarach</name>
    <name type="common">Chinaberry tree</name>
    <dbReference type="NCBI Taxonomy" id="155640"/>
    <lineage>
        <taxon>Eukaryota</taxon>
        <taxon>Viridiplantae</taxon>
        <taxon>Streptophyta</taxon>
        <taxon>Embryophyta</taxon>
        <taxon>Tracheophyta</taxon>
        <taxon>Spermatophyta</taxon>
        <taxon>Magnoliopsida</taxon>
        <taxon>eudicotyledons</taxon>
        <taxon>Gunneridae</taxon>
        <taxon>Pentapetalae</taxon>
        <taxon>rosids</taxon>
        <taxon>malvids</taxon>
        <taxon>Sapindales</taxon>
        <taxon>Meliaceae</taxon>
        <taxon>Melia</taxon>
    </lineage>
</organism>
<accession>A0ACC1YJ34</accession>
<gene>
    <name evidence="1" type="ORF">OWV82_006445</name>
</gene>
<protein>
    <submittedName>
        <fullName evidence="1">Pirin</fullName>
    </submittedName>
</protein>
<sequence>MRALTSLNNFGFRLLYSSAFRRSNINIRNIMSEFESDQNPGFNRPRIVSKKVLGKLSHEGDGAVVRRAIGRGDLKFLDPFLMLDEFSVSPPAGFPDHPHRGFETVTYMLQGGITHQDFGGHAGTIHTGDVQWMTAGRGIVHSEMPAGDGVQNGLQLWINLSSRDKMIEPRYQELPREDIKRAERDGVEVRIIAGESMGIQSPVYTRTPTMFLDFTMKPRTEMHQSIPESWNAFVYIIEGEGVFGTANSSAVSAHNVLVLSHGDGVSVWNKASKPLRFVLVAGQPLNEPVVQYGPFVMNTQAEIDQTIEDYHYCKNGFENAKYWRSQ</sequence>
<proteinExistence type="predicted"/>
<name>A0ACC1YJ34_MELAZ</name>
<evidence type="ECO:0000313" key="1">
    <source>
        <dbReference type="EMBL" id="KAJ4723029.1"/>
    </source>
</evidence>
<dbReference type="Proteomes" id="UP001164539">
    <property type="component" value="Chromosome 3"/>
</dbReference>